<organism evidence="2 3">
    <name type="scientific">Bartonella choladocola</name>
    <dbReference type="NCBI Taxonomy" id="2750995"/>
    <lineage>
        <taxon>Bacteria</taxon>
        <taxon>Pseudomonadati</taxon>
        <taxon>Pseudomonadota</taxon>
        <taxon>Alphaproteobacteria</taxon>
        <taxon>Hyphomicrobiales</taxon>
        <taxon>Bartonellaceae</taxon>
        <taxon>Bartonella</taxon>
    </lineage>
</organism>
<evidence type="ECO:0000256" key="1">
    <source>
        <dbReference type="SAM" id="MobiDB-lite"/>
    </source>
</evidence>
<accession>A0A1U9MG13</accession>
<dbReference type="KEGG" id="bapi:BBC0122_006670"/>
<sequence length="84" mass="8884">MAKKAVKILRDPKSTKAQKSVAASALVQAPDKSKAKTPAKKKPKSDQKNLKNTKTSSPDKPCITGLCQVSSSRSFLSINAGDEA</sequence>
<dbReference type="AlphaFoldDB" id="A0A1U9MG13"/>
<feature type="region of interest" description="Disordered" evidence="1">
    <location>
        <begin position="1"/>
        <end position="63"/>
    </location>
</feature>
<protein>
    <submittedName>
        <fullName evidence="2">Uncharacterized protein</fullName>
    </submittedName>
</protein>
<dbReference type="Proteomes" id="UP000189632">
    <property type="component" value="Chromosome"/>
</dbReference>
<reference evidence="2 3" key="1">
    <citation type="submission" date="2016-11" db="EMBL/GenBank/DDBJ databases">
        <title>Comparative genomics of Bartonella apis.</title>
        <authorList>
            <person name="Engel P."/>
        </authorList>
    </citation>
    <scope>NUCLEOTIDE SEQUENCE [LARGE SCALE GENOMIC DNA]</scope>
    <source>
        <strain evidence="2 3">BBC0122</strain>
    </source>
</reference>
<gene>
    <name evidence="2" type="ORF">BBC0122_006670</name>
</gene>
<keyword evidence="3" id="KW-1185">Reference proteome</keyword>
<dbReference type="EMBL" id="CP015625">
    <property type="protein sequence ID" value="AQT46796.1"/>
    <property type="molecule type" value="Genomic_DNA"/>
</dbReference>
<evidence type="ECO:0000313" key="3">
    <source>
        <dbReference type="Proteomes" id="UP000189632"/>
    </source>
</evidence>
<proteinExistence type="predicted"/>
<name>A0A1U9MG13_9HYPH</name>
<evidence type="ECO:0000313" key="2">
    <source>
        <dbReference type="EMBL" id="AQT46796.1"/>
    </source>
</evidence>